<sequence>MRNILKEIRKKEDLTQTELGNILKVSRGTIAQIEVGKNKITSELAKKINKKYNYSIDFIINYNGEDLAMIHNEKGSYVGDFFKDLSVHDINIDKLFMLQEIIKKFSNEKNLKGITPAFDRFNKQNNFTELITTFRYKFQNNLLDDTFEKDFSNKLKYAIENIFDDLYNNMSVAYNMTDEYYKIK</sequence>
<name>A0A2H3KCE1_9FLAO</name>
<accession>A0A2H3KCE1</accession>
<evidence type="ECO:0000313" key="3">
    <source>
        <dbReference type="EMBL" id="PDS23799.1"/>
    </source>
</evidence>
<dbReference type="InterPro" id="IPR010982">
    <property type="entry name" value="Lambda_DNA-bd_dom_sf"/>
</dbReference>
<dbReference type="GO" id="GO:0003677">
    <property type="term" value="F:DNA binding"/>
    <property type="evidence" value="ECO:0007669"/>
    <property type="project" value="UniProtKB-KW"/>
</dbReference>
<dbReference type="PANTHER" id="PTHR46558:SF4">
    <property type="entry name" value="DNA-BIDING PHAGE PROTEIN"/>
    <property type="match status" value="1"/>
</dbReference>
<dbReference type="PANTHER" id="PTHR46558">
    <property type="entry name" value="TRACRIPTIONAL REGULATORY PROTEIN-RELATED-RELATED"/>
    <property type="match status" value="1"/>
</dbReference>
<dbReference type="Pfam" id="PF01381">
    <property type="entry name" value="HTH_3"/>
    <property type="match status" value="1"/>
</dbReference>
<proteinExistence type="predicted"/>
<reference evidence="3 4" key="1">
    <citation type="submission" date="2017-09" db="EMBL/GenBank/DDBJ databases">
        <title>Whole genomes of Flavobacteriaceae.</title>
        <authorList>
            <person name="Stine C."/>
            <person name="Li C."/>
            <person name="Tadesse D."/>
        </authorList>
    </citation>
    <scope>NUCLEOTIDE SEQUENCE [LARGE SCALE GENOMIC DNA]</scope>
    <source>
        <strain evidence="3 4">ATCC 35036</strain>
    </source>
</reference>
<protein>
    <recommendedName>
        <fullName evidence="2">HTH cro/C1-type domain-containing protein</fullName>
    </recommendedName>
</protein>
<dbReference type="SUPFAM" id="SSF47413">
    <property type="entry name" value="lambda repressor-like DNA-binding domains"/>
    <property type="match status" value="1"/>
</dbReference>
<dbReference type="AlphaFoldDB" id="A0A2H3KCE1"/>
<dbReference type="RefSeq" id="WP_097554326.1">
    <property type="nucleotide sequence ID" value="NZ_PCMW01000053.1"/>
</dbReference>
<gene>
    <name evidence="3" type="ORF">B0A77_09865</name>
</gene>
<keyword evidence="1" id="KW-0238">DNA-binding</keyword>
<dbReference type="CDD" id="cd00093">
    <property type="entry name" value="HTH_XRE"/>
    <property type="match status" value="1"/>
</dbReference>
<evidence type="ECO:0000256" key="1">
    <source>
        <dbReference type="ARBA" id="ARBA00023125"/>
    </source>
</evidence>
<comment type="caution">
    <text evidence="3">The sequence shown here is derived from an EMBL/GenBank/DDBJ whole genome shotgun (WGS) entry which is preliminary data.</text>
</comment>
<evidence type="ECO:0000313" key="4">
    <source>
        <dbReference type="Proteomes" id="UP000220828"/>
    </source>
</evidence>
<dbReference type="InterPro" id="IPR001387">
    <property type="entry name" value="Cro/C1-type_HTH"/>
</dbReference>
<dbReference type="SMART" id="SM00530">
    <property type="entry name" value="HTH_XRE"/>
    <property type="match status" value="1"/>
</dbReference>
<dbReference type="Gene3D" id="1.10.260.40">
    <property type="entry name" value="lambda repressor-like DNA-binding domains"/>
    <property type="match status" value="1"/>
</dbReference>
<dbReference type="Proteomes" id="UP000220828">
    <property type="component" value="Unassembled WGS sequence"/>
</dbReference>
<dbReference type="EMBL" id="PCMW01000053">
    <property type="protein sequence ID" value="PDS23799.1"/>
    <property type="molecule type" value="Genomic_DNA"/>
</dbReference>
<dbReference type="OrthoDB" id="9805356at2"/>
<dbReference type="PROSITE" id="PS50943">
    <property type="entry name" value="HTH_CROC1"/>
    <property type="match status" value="1"/>
</dbReference>
<feature type="domain" description="HTH cro/C1-type" evidence="2">
    <location>
        <begin position="5"/>
        <end position="59"/>
    </location>
</feature>
<evidence type="ECO:0000259" key="2">
    <source>
        <dbReference type="PROSITE" id="PS50943"/>
    </source>
</evidence>
<organism evidence="3 4">
    <name type="scientific">Flavobacterium branchiophilum</name>
    <dbReference type="NCBI Taxonomy" id="55197"/>
    <lineage>
        <taxon>Bacteria</taxon>
        <taxon>Pseudomonadati</taxon>
        <taxon>Bacteroidota</taxon>
        <taxon>Flavobacteriia</taxon>
        <taxon>Flavobacteriales</taxon>
        <taxon>Flavobacteriaceae</taxon>
        <taxon>Flavobacterium</taxon>
    </lineage>
</organism>